<dbReference type="AlphaFoldDB" id="A0A9X1SES9"/>
<proteinExistence type="predicted"/>
<evidence type="ECO:0000256" key="2">
    <source>
        <dbReference type="ARBA" id="ARBA00022692"/>
    </source>
</evidence>
<dbReference type="SUPFAM" id="SSF103473">
    <property type="entry name" value="MFS general substrate transporter"/>
    <property type="match status" value="1"/>
</dbReference>
<dbReference type="PANTHER" id="PTHR43826:SF7">
    <property type="entry name" value="PROTEIN UHPC, PUTATIVE-RELATED"/>
    <property type="match status" value="1"/>
</dbReference>
<dbReference type="GO" id="GO:0061513">
    <property type="term" value="F:glucose 6-phosphate:phosphate antiporter activity"/>
    <property type="evidence" value="ECO:0007669"/>
    <property type="project" value="TreeGrafter"/>
</dbReference>
<evidence type="ECO:0000259" key="6">
    <source>
        <dbReference type="PROSITE" id="PS50850"/>
    </source>
</evidence>
<feature type="transmembrane region" description="Helical" evidence="5">
    <location>
        <begin position="267"/>
        <end position="290"/>
    </location>
</feature>
<dbReference type="PROSITE" id="PS50850">
    <property type="entry name" value="MFS"/>
    <property type="match status" value="1"/>
</dbReference>
<evidence type="ECO:0000256" key="4">
    <source>
        <dbReference type="ARBA" id="ARBA00023136"/>
    </source>
</evidence>
<comment type="subcellular location">
    <subcellularLocation>
        <location evidence="1">Endomembrane system</location>
        <topology evidence="1">Multi-pass membrane protein</topology>
    </subcellularLocation>
</comment>
<feature type="transmembrane region" description="Helical" evidence="5">
    <location>
        <begin position="206"/>
        <end position="225"/>
    </location>
</feature>
<feature type="transmembrane region" description="Helical" evidence="5">
    <location>
        <begin position="310"/>
        <end position="329"/>
    </location>
</feature>
<evidence type="ECO:0000256" key="1">
    <source>
        <dbReference type="ARBA" id="ARBA00004127"/>
    </source>
</evidence>
<feature type="transmembrane region" description="Helical" evidence="5">
    <location>
        <begin position="86"/>
        <end position="108"/>
    </location>
</feature>
<keyword evidence="3 5" id="KW-1133">Transmembrane helix</keyword>
<dbReference type="GO" id="GO:0035435">
    <property type="term" value="P:phosphate ion transmembrane transport"/>
    <property type="evidence" value="ECO:0007669"/>
    <property type="project" value="TreeGrafter"/>
</dbReference>
<dbReference type="InterPro" id="IPR020846">
    <property type="entry name" value="MFS_dom"/>
</dbReference>
<feature type="transmembrane region" description="Helical" evidence="5">
    <location>
        <begin position="49"/>
        <end position="66"/>
    </location>
</feature>
<dbReference type="InterPro" id="IPR011701">
    <property type="entry name" value="MFS"/>
</dbReference>
<dbReference type="InterPro" id="IPR000849">
    <property type="entry name" value="Sugar_P_transporter"/>
</dbReference>
<feature type="transmembrane region" description="Helical" evidence="5">
    <location>
        <begin position="341"/>
        <end position="359"/>
    </location>
</feature>
<dbReference type="Proteomes" id="UP001139103">
    <property type="component" value="Unassembled WGS sequence"/>
</dbReference>
<evidence type="ECO:0000313" key="8">
    <source>
        <dbReference type="Proteomes" id="UP001139103"/>
    </source>
</evidence>
<keyword evidence="2 5" id="KW-0812">Transmembrane</keyword>
<accession>A0A9X1SES9</accession>
<gene>
    <name evidence="7" type="ORF">LOC68_07525</name>
</gene>
<dbReference type="InterPro" id="IPR036259">
    <property type="entry name" value="MFS_trans_sf"/>
</dbReference>
<dbReference type="InterPro" id="IPR051337">
    <property type="entry name" value="OPA_Antiporter"/>
</dbReference>
<evidence type="ECO:0000256" key="3">
    <source>
        <dbReference type="ARBA" id="ARBA00022989"/>
    </source>
</evidence>
<feature type="domain" description="Major facilitator superfamily (MFS) profile" evidence="6">
    <location>
        <begin position="51"/>
        <end position="452"/>
    </location>
</feature>
<dbReference type="GO" id="GO:0012505">
    <property type="term" value="C:endomembrane system"/>
    <property type="evidence" value="ECO:0007669"/>
    <property type="project" value="UniProtKB-SubCell"/>
</dbReference>
<dbReference type="EMBL" id="JAJKFT010000004">
    <property type="protein sequence ID" value="MCC9628240.1"/>
    <property type="molecule type" value="Genomic_DNA"/>
</dbReference>
<dbReference type="Gene3D" id="1.20.1250.20">
    <property type="entry name" value="MFS general substrate transporter like domains"/>
    <property type="match status" value="2"/>
</dbReference>
<dbReference type="PANTHER" id="PTHR43826">
    <property type="entry name" value="GLUCOSE-6-PHOSPHATE EXCHANGER SLC37A4"/>
    <property type="match status" value="1"/>
</dbReference>
<name>A0A9X1SES9_9BACT</name>
<evidence type="ECO:0000313" key="7">
    <source>
        <dbReference type="EMBL" id="MCC9628240.1"/>
    </source>
</evidence>
<feature type="transmembrane region" description="Helical" evidence="5">
    <location>
        <begin position="365"/>
        <end position="388"/>
    </location>
</feature>
<dbReference type="PIRSF" id="PIRSF002808">
    <property type="entry name" value="Hexose_phosphate_transp"/>
    <property type="match status" value="1"/>
</dbReference>
<feature type="transmembrane region" description="Helical" evidence="5">
    <location>
        <begin position="400"/>
        <end position="423"/>
    </location>
</feature>
<evidence type="ECO:0000256" key="5">
    <source>
        <dbReference type="SAM" id="Phobius"/>
    </source>
</evidence>
<comment type="caution">
    <text evidence="7">The sequence shown here is derived from an EMBL/GenBank/DDBJ whole genome shotgun (WGS) entry which is preliminary data.</text>
</comment>
<protein>
    <submittedName>
        <fullName evidence="7">MFS transporter</fullName>
    </submittedName>
</protein>
<sequence>MKSRPSDPASQISAAEETLLDHRRNDTEIASSVSSEIDERNPRFRRYQWRVLLATMFCYLFFYTGRQTFGFAIPGISEELKITKETLGWASAALLWAYAVGQFINGGLGDRFGGRRMMSLGAILSCGLNWIVSFGTNATELIVPWAANGYAQSMGWAPGSRVLSNWWGHSERGKAYGAYVFAAGMSSVLAFATSMLILEWNLNWRWIFRLPVLLLLVGGVSYYWLVRDKPEELGFTPQRDEELPSDQESSPQEETGFAALVRRYRNVFSCMPFLVAAVAIGFQSMARYGLLIWVPVHFLGEDWKNSDTKWISIALPIGMALGAMASGWISDVWLKGNRSRVIFLFMSAAAACSVAMFLLPKHHPLGIPILFLTGFFAYGPQSAFWALCPDLLGRKNAGTGTGVLNSFAYGFAGFGEPLIGYLIDSSGNTSIIFAVVASACIAGALLSLGIRK</sequence>
<keyword evidence="4 5" id="KW-0472">Membrane</keyword>
<organism evidence="7 8">
    <name type="scientific">Blastopirellula sediminis</name>
    <dbReference type="NCBI Taxonomy" id="2894196"/>
    <lineage>
        <taxon>Bacteria</taxon>
        <taxon>Pseudomonadati</taxon>
        <taxon>Planctomycetota</taxon>
        <taxon>Planctomycetia</taxon>
        <taxon>Pirellulales</taxon>
        <taxon>Pirellulaceae</taxon>
        <taxon>Blastopirellula</taxon>
    </lineage>
</organism>
<dbReference type="GO" id="GO:0005886">
    <property type="term" value="C:plasma membrane"/>
    <property type="evidence" value="ECO:0007669"/>
    <property type="project" value="TreeGrafter"/>
</dbReference>
<feature type="transmembrane region" description="Helical" evidence="5">
    <location>
        <begin position="429"/>
        <end position="450"/>
    </location>
</feature>
<dbReference type="RefSeq" id="WP_230217329.1">
    <property type="nucleotide sequence ID" value="NZ_JAJKFT010000004.1"/>
</dbReference>
<feature type="transmembrane region" description="Helical" evidence="5">
    <location>
        <begin position="176"/>
        <end position="200"/>
    </location>
</feature>
<keyword evidence="8" id="KW-1185">Reference proteome</keyword>
<reference evidence="7" key="1">
    <citation type="submission" date="2021-11" db="EMBL/GenBank/DDBJ databases">
        <title>Genome sequence.</title>
        <authorList>
            <person name="Sun Q."/>
        </authorList>
    </citation>
    <scope>NUCLEOTIDE SEQUENCE</scope>
    <source>
        <strain evidence="7">JC732</strain>
    </source>
</reference>
<dbReference type="Pfam" id="PF07690">
    <property type="entry name" value="MFS_1"/>
    <property type="match status" value="1"/>
</dbReference>